<feature type="compositionally biased region" description="Polar residues" evidence="1">
    <location>
        <begin position="10"/>
        <end position="37"/>
    </location>
</feature>
<evidence type="ECO:0000256" key="1">
    <source>
        <dbReference type="SAM" id="MobiDB-lite"/>
    </source>
</evidence>
<feature type="compositionally biased region" description="Low complexity" evidence="1">
    <location>
        <begin position="57"/>
        <end position="70"/>
    </location>
</feature>
<keyword evidence="3" id="KW-1185">Reference proteome</keyword>
<dbReference type="Proteomes" id="UP000799324">
    <property type="component" value="Unassembled WGS sequence"/>
</dbReference>
<dbReference type="AlphaFoldDB" id="A0A6A6SMT8"/>
<reference evidence="2" key="1">
    <citation type="journal article" date="2020" name="Stud. Mycol.">
        <title>101 Dothideomycetes genomes: a test case for predicting lifestyles and emergence of pathogens.</title>
        <authorList>
            <person name="Haridas S."/>
            <person name="Albert R."/>
            <person name="Binder M."/>
            <person name="Bloem J."/>
            <person name="Labutti K."/>
            <person name="Salamov A."/>
            <person name="Andreopoulos B."/>
            <person name="Baker S."/>
            <person name="Barry K."/>
            <person name="Bills G."/>
            <person name="Bluhm B."/>
            <person name="Cannon C."/>
            <person name="Castanera R."/>
            <person name="Culley D."/>
            <person name="Daum C."/>
            <person name="Ezra D."/>
            <person name="Gonzalez J."/>
            <person name="Henrissat B."/>
            <person name="Kuo A."/>
            <person name="Liang C."/>
            <person name="Lipzen A."/>
            <person name="Lutzoni F."/>
            <person name="Magnuson J."/>
            <person name="Mondo S."/>
            <person name="Nolan M."/>
            <person name="Ohm R."/>
            <person name="Pangilinan J."/>
            <person name="Park H.-J."/>
            <person name="Ramirez L."/>
            <person name="Alfaro M."/>
            <person name="Sun H."/>
            <person name="Tritt A."/>
            <person name="Yoshinaga Y."/>
            <person name="Zwiers L.-H."/>
            <person name="Turgeon B."/>
            <person name="Goodwin S."/>
            <person name="Spatafora J."/>
            <person name="Crous P."/>
            <person name="Grigoriev I."/>
        </authorList>
    </citation>
    <scope>NUCLEOTIDE SEQUENCE</scope>
    <source>
        <strain evidence="2">CBS 122681</strain>
    </source>
</reference>
<feature type="compositionally biased region" description="Polar residues" evidence="1">
    <location>
        <begin position="87"/>
        <end position="101"/>
    </location>
</feature>
<organism evidence="2 3">
    <name type="scientific">Lophiostoma macrostomum CBS 122681</name>
    <dbReference type="NCBI Taxonomy" id="1314788"/>
    <lineage>
        <taxon>Eukaryota</taxon>
        <taxon>Fungi</taxon>
        <taxon>Dikarya</taxon>
        <taxon>Ascomycota</taxon>
        <taxon>Pezizomycotina</taxon>
        <taxon>Dothideomycetes</taxon>
        <taxon>Pleosporomycetidae</taxon>
        <taxon>Pleosporales</taxon>
        <taxon>Lophiostomataceae</taxon>
        <taxon>Lophiostoma</taxon>
    </lineage>
</organism>
<protein>
    <submittedName>
        <fullName evidence="2">Uncharacterized protein</fullName>
    </submittedName>
</protein>
<evidence type="ECO:0000313" key="2">
    <source>
        <dbReference type="EMBL" id="KAF2649166.1"/>
    </source>
</evidence>
<accession>A0A6A6SMT8</accession>
<evidence type="ECO:0000313" key="3">
    <source>
        <dbReference type="Proteomes" id="UP000799324"/>
    </source>
</evidence>
<dbReference type="EMBL" id="MU004504">
    <property type="protein sequence ID" value="KAF2649166.1"/>
    <property type="molecule type" value="Genomic_DNA"/>
</dbReference>
<feature type="region of interest" description="Disordered" evidence="1">
    <location>
        <begin position="193"/>
        <end position="217"/>
    </location>
</feature>
<proteinExistence type="predicted"/>
<sequence length="217" mass="23078">MSYASFIDPYSNQMRDQRPNSSANSSLGASDNSSYVSANPHGYGAQPQRFYGREVDSSPSTSDSSSSASANPRGYGAQPQRFYGREVNSSPGTSDNSSYASANPRGYSPQPQRRPHAEPRPGRSSGRAAPGMPHLPNASGGGNPTQAAPGLEQLRQLEQLRNIPAIQGAQSLSSLLGRGGVIDQVLSDVGLQQLPGRNHAGRNHPGRNLLGRRGRRR</sequence>
<name>A0A6A6SMT8_9PLEO</name>
<feature type="region of interest" description="Disordered" evidence="1">
    <location>
        <begin position="1"/>
        <end position="153"/>
    </location>
</feature>
<gene>
    <name evidence="2" type="ORF">K491DRAFT_721924</name>
</gene>
<feature type="compositionally biased region" description="Basic residues" evidence="1">
    <location>
        <begin position="199"/>
        <end position="217"/>
    </location>
</feature>